<dbReference type="GO" id="GO:0047372">
    <property type="term" value="F:monoacylglycerol lipase activity"/>
    <property type="evidence" value="ECO:0007669"/>
    <property type="project" value="TreeGrafter"/>
</dbReference>
<protein>
    <submittedName>
        <fullName evidence="2">Alpha/Beta hydrolase protein</fullName>
    </submittedName>
</protein>
<dbReference type="AlphaFoldDB" id="A0A550C8P3"/>
<gene>
    <name evidence="2" type="ORF">BD626DRAFT_600297</name>
</gene>
<dbReference type="SUPFAM" id="SSF53474">
    <property type="entry name" value="alpha/beta-Hydrolases"/>
    <property type="match status" value="1"/>
</dbReference>
<evidence type="ECO:0000313" key="3">
    <source>
        <dbReference type="Proteomes" id="UP000320762"/>
    </source>
</evidence>
<dbReference type="GO" id="GO:0052651">
    <property type="term" value="P:monoacylglycerol catabolic process"/>
    <property type="evidence" value="ECO:0007669"/>
    <property type="project" value="TreeGrafter"/>
</dbReference>
<dbReference type="EMBL" id="VDMD01000018">
    <property type="protein sequence ID" value="TRM61167.1"/>
    <property type="molecule type" value="Genomic_DNA"/>
</dbReference>
<sequence length="378" mass="41471">MNISLGPFLVQVLGGAAVTYATAVLLLSVPYIQGLVLYLNKIKLPLFAKFDLPEKYGLAPNKTLNFRLRTPDGEELGAWFVLADPYYRASPHISSERNWEDEIGKALAAYPTILFFHGNAATRAFPARIQHYTMFSSRLAANVLAIDYRGFGDSTGTPSEEGLTTDAHAAWRWLVERGARPQDIVCTGVTARLGVVLEREGEKPRGLVLMSPFSSISEVVKTYSILGLIPLMRPLHLIPGAVDLVGRMVVHRFDTLRAVRDLTSADVVVAHSENDYDIPYTHSEALFEAFLEPLLPAIRSAVARDAHDPGAQGPLRREDIVKITPIHNFGTVEEFVDSRGGGRKVTFVKALAGGHDYLGVQEGLQDVLARTFDLGHGL</sequence>
<accession>A0A550C8P3</accession>
<feature type="transmembrane region" description="Helical" evidence="1">
    <location>
        <begin position="12"/>
        <end position="39"/>
    </location>
</feature>
<reference evidence="2 3" key="1">
    <citation type="journal article" date="2019" name="New Phytol.">
        <title>Comparative genomics reveals unique wood-decay strategies and fruiting body development in the Schizophyllaceae.</title>
        <authorList>
            <person name="Almasi E."/>
            <person name="Sahu N."/>
            <person name="Krizsan K."/>
            <person name="Balint B."/>
            <person name="Kovacs G.M."/>
            <person name="Kiss B."/>
            <person name="Cseklye J."/>
            <person name="Drula E."/>
            <person name="Henrissat B."/>
            <person name="Nagy I."/>
            <person name="Chovatia M."/>
            <person name="Adam C."/>
            <person name="LaButti K."/>
            <person name="Lipzen A."/>
            <person name="Riley R."/>
            <person name="Grigoriev I.V."/>
            <person name="Nagy L.G."/>
        </authorList>
    </citation>
    <scope>NUCLEOTIDE SEQUENCE [LARGE SCALE GENOMIC DNA]</scope>
    <source>
        <strain evidence="2 3">NL-1724</strain>
    </source>
</reference>
<dbReference type="GO" id="GO:0004622">
    <property type="term" value="F:phosphatidylcholine lysophospholipase activity"/>
    <property type="evidence" value="ECO:0007669"/>
    <property type="project" value="TreeGrafter"/>
</dbReference>
<dbReference type="GO" id="GO:0005789">
    <property type="term" value="C:endoplasmic reticulum membrane"/>
    <property type="evidence" value="ECO:0007669"/>
    <property type="project" value="TreeGrafter"/>
</dbReference>
<comment type="caution">
    <text evidence="2">The sequence shown here is derived from an EMBL/GenBank/DDBJ whole genome shotgun (WGS) entry which is preliminary data.</text>
</comment>
<dbReference type="InterPro" id="IPR029058">
    <property type="entry name" value="AB_hydrolase_fold"/>
</dbReference>
<keyword evidence="2" id="KW-0378">Hydrolase</keyword>
<keyword evidence="3" id="KW-1185">Reference proteome</keyword>
<keyword evidence="1" id="KW-0812">Transmembrane</keyword>
<keyword evidence="1" id="KW-1133">Transmembrane helix</keyword>
<evidence type="ECO:0000313" key="2">
    <source>
        <dbReference type="EMBL" id="TRM61167.1"/>
    </source>
</evidence>
<organism evidence="2 3">
    <name type="scientific">Schizophyllum amplum</name>
    <dbReference type="NCBI Taxonomy" id="97359"/>
    <lineage>
        <taxon>Eukaryota</taxon>
        <taxon>Fungi</taxon>
        <taxon>Dikarya</taxon>
        <taxon>Basidiomycota</taxon>
        <taxon>Agaricomycotina</taxon>
        <taxon>Agaricomycetes</taxon>
        <taxon>Agaricomycetidae</taxon>
        <taxon>Agaricales</taxon>
        <taxon>Schizophyllaceae</taxon>
        <taxon>Schizophyllum</taxon>
    </lineage>
</organism>
<dbReference type="PANTHER" id="PTHR12277">
    <property type="entry name" value="ALPHA/BETA HYDROLASE DOMAIN-CONTAINING PROTEIN"/>
    <property type="match status" value="1"/>
</dbReference>
<dbReference type="Gene3D" id="3.40.50.1820">
    <property type="entry name" value="alpha/beta hydrolase"/>
    <property type="match status" value="1"/>
</dbReference>
<keyword evidence="1" id="KW-0472">Membrane</keyword>
<proteinExistence type="predicted"/>
<dbReference type="STRING" id="97359.A0A550C8P3"/>
<evidence type="ECO:0000256" key="1">
    <source>
        <dbReference type="SAM" id="Phobius"/>
    </source>
</evidence>
<dbReference type="PANTHER" id="PTHR12277:SF194">
    <property type="entry name" value="FI04476P"/>
    <property type="match status" value="1"/>
</dbReference>
<name>A0A550C8P3_9AGAR</name>
<dbReference type="Proteomes" id="UP000320762">
    <property type="component" value="Unassembled WGS sequence"/>
</dbReference>
<dbReference type="OrthoDB" id="446723at2759"/>
<dbReference type="GO" id="GO:0006660">
    <property type="term" value="P:phosphatidylserine catabolic process"/>
    <property type="evidence" value="ECO:0007669"/>
    <property type="project" value="TreeGrafter"/>
</dbReference>